<dbReference type="Gramene" id="TraesCAD_scaffold_044986_01G000100.1">
    <property type="protein sequence ID" value="TraesCAD_scaffold_044986_01G000100.1"/>
    <property type="gene ID" value="TraesCAD_scaffold_044986_01G000100"/>
</dbReference>
<evidence type="ECO:0000256" key="1">
    <source>
        <dbReference type="ARBA" id="ARBA00004496"/>
    </source>
</evidence>
<sequence length="423" mass="48236">MEVDTLKNEFDRVVKKQKLASSRTIDLINQIEKEIEQAIGAIQENGTDRDAASNLNHEILTNLKNTLKELVPVKQLESCQKEMNTALGKWVKTTEKFFINDISKAYKNVDMEPHVLNEIIANHLYQEALFDIGDNFLGEASCLASIKLKQLFQEMYEICGALRTEKFEPALSWAMKNHDALLQNDSCLELKLHQLQFVEILKQGKRDEALQYARAYLAPFATTHKDVIQKLIASILWAGRLDQSPYTEFLVPTNWEKLAEEFAQQFCDLKGQSSTGPMGMTVAAGAEVLPILLKLMTVLTAKREWQSMKEFPFPLDLRREFQFHSVFICPVLREQGSDDNPPMLLPCGHVLSKQSTAKLSKSSSRSFKCPYCPFEALASESFAISFPVNDATFFYHLPDNVKSSLTLAKILEKLLWKSWRLFR</sequence>
<organism evidence="9">
    <name type="scientific">Triticum aestivum</name>
    <name type="common">Wheat</name>
    <dbReference type="NCBI Taxonomy" id="4565"/>
    <lineage>
        <taxon>Eukaryota</taxon>
        <taxon>Viridiplantae</taxon>
        <taxon>Streptophyta</taxon>
        <taxon>Embryophyta</taxon>
        <taxon>Tracheophyta</taxon>
        <taxon>Spermatophyta</taxon>
        <taxon>Magnoliopsida</taxon>
        <taxon>Liliopsida</taxon>
        <taxon>Poales</taxon>
        <taxon>Poaceae</taxon>
        <taxon>BOP clade</taxon>
        <taxon>Pooideae</taxon>
        <taxon>Triticodae</taxon>
        <taxon>Triticeae</taxon>
        <taxon>Triticinae</taxon>
        <taxon>Triticum</taxon>
    </lineage>
</organism>
<keyword evidence="3" id="KW-0479">Metal-binding</keyword>
<dbReference type="InterPro" id="IPR045098">
    <property type="entry name" value="Fyv10_fam"/>
</dbReference>
<evidence type="ECO:0000256" key="6">
    <source>
        <dbReference type="PROSITE-ProRule" id="PRU01215"/>
    </source>
</evidence>
<dbReference type="FunFam" id="3.30.40.10:FF:000143">
    <property type="entry name" value="Regulator of gluconeogenesis Rmd5"/>
    <property type="match status" value="1"/>
</dbReference>
<dbReference type="STRING" id="4565.A0A3B6PLL1"/>
<dbReference type="PaxDb" id="4565-Traes_6BL_20E124ABB.1"/>
<evidence type="ECO:0000256" key="2">
    <source>
        <dbReference type="ARBA" id="ARBA00022490"/>
    </source>
</evidence>
<dbReference type="Pfam" id="PF10607">
    <property type="entry name" value="CTLH"/>
    <property type="match status" value="1"/>
</dbReference>
<dbReference type="SMART" id="SM00668">
    <property type="entry name" value="CTLH"/>
    <property type="match status" value="1"/>
</dbReference>
<dbReference type="Gramene" id="TraesCS6B03G0793200.1">
    <property type="protein sequence ID" value="TraesCS6B03G0793200.1.CDS"/>
    <property type="gene ID" value="TraesCS6B03G0793200"/>
</dbReference>
<evidence type="ECO:0000256" key="3">
    <source>
        <dbReference type="ARBA" id="ARBA00022723"/>
    </source>
</evidence>
<evidence type="ECO:0000259" key="8">
    <source>
        <dbReference type="PROSITE" id="PS51867"/>
    </source>
</evidence>
<dbReference type="EnsemblPlants" id="TraesCS6B02G272500.1">
    <property type="protein sequence ID" value="TraesCS6B02G272500.1"/>
    <property type="gene ID" value="TraesCS6B02G272500"/>
</dbReference>
<dbReference type="InterPro" id="IPR006595">
    <property type="entry name" value="CTLH_C"/>
</dbReference>
<feature type="domain" description="RING-Gid-type" evidence="8">
    <location>
        <begin position="329"/>
        <end position="372"/>
    </location>
</feature>
<reference evidence="9" key="1">
    <citation type="submission" date="2018-08" db="EMBL/GenBank/DDBJ databases">
        <authorList>
            <person name="Rossello M."/>
        </authorList>
    </citation>
    <scope>NUCLEOTIDE SEQUENCE [LARGE SCALE GENOMIC DNA]</scope>
    <source>
        <strain evidence="9">cv. Chinese Spring</strain>
    </source>
</reference>
<dbReference type="OMA" id="NDATFFY"/>
<name>A0A3B6PLL1_WHEAT</name>
<feature type="zinc finger region" description="RING-Gid-type" evidence="6">
    <location>
        <begin position="329"/>
        <end position="372"/>
    </location>
</feature>
<keyword evidence="10" id="KW-1185">Reference proteome</keyword>
<dbReference type="GO" id="GO:0061630">
    <property type="term" value="F:ubiquitin protein ligase activity"/>
    <property type="evidence" value="ECO:0007669"/>
    <property type="project" value="InterPro"/>
</dbReference>
<dbReference type="Gramene" id="TraesWEE_scaffold_054564_01G000100.1">
    <property type="protein sequence ID" value="TraesWEE_scaffold_054564_01G000100.1"/>
    <property type="gene ID" value="TraesWEE_scaffold_054564_01G000100"/>
</dbReference>
<reference evidence="9" key="2">
    <citation type="submission" date="2018-10" db="UniProtKB">
        <authorList>
            <consortium name="EnsemblPlants"/>
        </authorList>
    </citation>
    <scope>IDENTIFICATION</scope>
</reference>
<dbReference type="Pfam" id="PF13445">
    <property type="entry name" value="zf-RING_UBOX"/>
    <property type="match status" value="1"/>
</dbReference>
<dbReference type="PROSITE" id="PS51867">
    <property type="entry name" value="ZF_RING_GID"/>
    <property type="match status" value="1"/>
</dbReference>
<dbReference type="PROSITE" id="PS50897">
    <property type="entry name" value="CTLH"/>
    <property type="match status" value="1"/>
</dbReference>
<proteinExistence type="predicted"/>
<dbReference type="InterPro" id="IPR027370">
    <property type="entry name" value="Znf-RING_euk"/>
</dbReference>
<dbReference type="GO" id="GO:0005737">
    <property type="term" value="C:cytoplasm"/>
    <property type="evidence" value="ECO:0000318"/>
    <property type="project" value="GO_Central"/>
</dbReference>
<dbReference type="CDD" id="cd16652">
    <property type="entry name" value="dRING_Rmd5p-like"/>
    <property type="match status" value="1"/>
</dbReference>
<dbReference type="SMR" id="A0A3B6PLL1"/>
<dbReference type="GO" id="GO:0005634">
    <property type="term" value="C:nucleus"/>
    <property type="evidence" value="ECO:0000318"/>
    <property type="project" value="GO_Central"/>
</dbReference>
<keyword evidence="2" id="KW-0963">Cytoplasm</keyword>
<dbReference type="GO" id="GO:0034657">
    <property type="term" value="C:GID complex"/>
    <property type="evidence" value="ECO:0000318"/>
    <property type="project" value="GO_Central"/>
</dbReference>
<dbReference type="Gene3D" id="3.30.40.10">
    <property type="entry name" value="Zinc/RING finger domain, C3HC4 (zinc finger)"/>
    <property type="match status" value="1"/>
</dbReference>
<dbReference type="SUPFAM" id="SSF57850">
    <property type="entry name" value="RING/U-box"/>
    <property type="match status" value="1"/>
</dbReference>
<dbReference type="InterPro" id="IPR037683">
    <property type="entry name" value="Rmd5_dRing"/>
</dbReference>
<evidence type="ECO:0000256" key="4">
    <source>
        <dbReference type="ARBA" id="ARBA00022771"/>
    </source>
</evidence>
<dbReference type="InterPro" id="IPR024964">
    <property type="entry name" value="CTLH/CRA"/>
</dbReference>
<dbReference type="InterPro" id="IPR013144">
    <property type="entry name" value="CRA_dom"/>
</dbReference>
<dbReference type="InterPro" id="IPR044063">
    <property type="entry name" value="ZF_RING_GID"/>
</dbReference>
<dbReference type="GO" id="GO:0008270">
    <property type="term" value="F:zinc ion binding"/>
    <property type="evidence" value="ECO:0007669"/>
    <property type="project" value="UniProtKB-KW"/>
</dbReference>
<evidence type="ECO:0000313" key="10">
    <source>
        <dbReference type="Proteomes" id="UP000019116"/>
    </source>
</evidence>
<protein>
    <recommendedName>
        <fullName evidence="11">RING-Gid-type domain-containing protein</fullName>
    </recommendedName>
</protein>
<dbReference type="Proteomes" id="UP000019116">
    <property type="component" value="Chromosome 6B"/>
</dbReference>
<evidence type="ECO:0008006" key="11">
    <source>
        <dbReference type="Google" id="ProtNLM"/>
    </source>
</evidence>
<keyword evidence="5" id="KW-0862">Zinc</keyword>
<dbReference type="PANTHER" id="PTHR12170">
    <property type="entry name" value="MACROPHAGE ERYTHROBLAST ATTACHER-RELATED"/>
    <property type="match status" value="1"/>
</dbReference>
<dbReference type="SMART" id="SM00757">
    <property type="entry name" value="CRA"/>
    <property type="match status" value="1"/>
</dbReference>
<feature type="domain" description="CTLH" evidence="7">
    <location>
        <begin position="152"/>
        <end position="208"/>
    </location>
</feature>
<evidence type="ECO:0000256" key="5">
    <source>
        <dbReference type="ARBA" id="ARBA00022833"/>
    </source>
</evidence>
<dbReference type="Gramene" id="TraesCS6B02G272500.1">
    <property type="protein sequence ID" value="TraesCS6B02G272500.1"/>
    <property type="gene ID" value="TraesCS6B02G272500"/>
</dbReference>
<dbReference type="InterPro" id="IPR013083">
    <property type="entry name" value="Znf_RING/FYVE/PHD"/>
</dbReference>
<dbReference type="Gramene" id="TraesCLE_scaffold_022394_01G000100.1">
    <property type="protein sequence ID" value="TraesCLE_scaffold_022394_01G000100.1"/>
    <property type="gene ID" value="TraesCLE_scaffold_022394_01G000100"/>
</dbReference>
<evidence type="ECO:0000259" key="7">
    <source>
        <dbReference type="PROSITE" id="PS50897"/>
    </source>
</evidence>
<dbReference type="Gramene" id="TraesROB_scaffold_047244_01G000100.1">
    <property type="protein sequence ID" value="TraesROB_scaffold_047244_01G000100.1"/>
    <property type="gene ID" value="TraesROB_scaffold_047244_01G000100"/>
</dbReference>
<dbReference type="GO" id="GO:0043161">
    <property type="term" value="P:proteasome-mediated ubiquitin-dependent protein catabolic process"/>
    <property type="evidence" value="ECO:0000318"/>
    <property type="project" value="GO_Central"/>
</dbReference>
<dbReference type="PANTHER" id="PTHR12170:SF8">
    <property type="entry name" value="RING-GID-TYPE DOMAIN-CONTAINING PROTEIN"/>
    <property type="match status" value="1"/>
</dbReference>
<dbReference type="AlphaFoldDB" id="A0A3B6PLL1"/>
<keyword evidence="4 6" id="KW-0863">Zinc-finger</keyword>
<comment type="subcellular location">
    <subcellularLocation>
        <location evidence="1">Cytoplasm</location>
    </subcellularLocation>
</comment>
<evidence type="ECO:0000313" key="9">
    <source>
        <dbReference type="EnsemblPlants" id="TraesCS6B02G272500.1"/>
    </source>
</evidence>
<accession>A0A3B6PLL1</accession>